<organism evidence="1 2">
    <name type="scientific">Dysgonomonas alginatilytica</name>
    <dbReference type="NCBI Taxonomy" id="1605892"/>
    <lineage>
        <taxon>Bacteria</taxon>
        <taxon>Pseudomonadati</taxon>
        <taxon>Bacteroidota</taxon>
        <taxon>Bacteroidia</taxon>
        <taxon>Bacteroidales</taxon>
        <taxon>Dysgonomonadaceae</taxon>
        <taxon>Dysgonomonas</taxon>
    </lineage>
</organism>
<evidence type="ECO:0000313" key="2">
    <source>
        <dbReference type="Proteomes" id="UP000247973"/>
    </source>
</evidence>
<dbReference type="InterPro" id="IPR029470">
    <property type="entry name" value="PDDEXK_4"/>
</dbReference>
<dbReference type="Proteomes" id="UP000247973">
    <property type="component" value="Unassembled WGS sequence"/>
</dbReference>
<accession>A0A2V3PLB6</accession>
<evidence type="ECO:0000313" key="1">
    <source>
        <dbReference type="EMBL" id="PXV60930.1"/>
    </source>
</evidence>
<dbReference type="OrthoDB" id="1099676at2"/>
<gene>
    <name evidence="1" type="ORF">CLV62_12817</name>
</gene>
<dbReference type="AlphaFoldDB" id="A0A2V3PLB6"/>
<dbReference type="EMBL" id="QICL01000028">
    <property type="protein sequence ID" value="PXV60930.1"/>
    <property type="molecule type" value="Genomic_DNA"/>
</dbReference>
<comment type="caution">
    <text evidence="1">The sequence shown here is derived from an EMBL/GenBank/DDBJ whole genome shotgun (WGS) entry which is preliminary data.</text>
</comment>
<name>A0A2V3PLB6_9BACT</name>
<reference evidence="1 2" key="1">
    <citation type="submission" date="2018-03" db="EMBL/GenBank/DDBJ databases">
        <title>Genomic Encyclopedia of Archaeal and Bacterial Type Strains, Phase II (KMG-II): from individual species to whole genera.</title>
        <authorList>
            <person name="Goeker M."/>
        </authorList>
    </citation>
    <scope>NUCLEOTIDE SEQUENCE [LARGE SCALE GENOMIC DNA]</scope>
    <source>
        <strain evidence="1 2">DSM 100214</strain>
    </source>
</reference>
<keyword evidence="2" id="KW-1185">Reference proteome</keyword>
<proteinExistence type="predicted"/>
<dbReference type="Pfam" id="PF14281">
    <property type="entry name" value="PDDEXK_4"/>
    <property type="match status" value="1"/>
</dbReference>
<protein>
    <submittedName>
        <fullName evidence="1">PD-(D/E)XK nuclease superfamily protein</fullName>
    </submittedName>
</protein>
<sequence length="278" mass="32883">MKNTDLPLLLSFLRDNKIPNIIKKPITFLGISKQPHYENVWSNIYAFFLDISGEHGFEDLFLSSLIEVISKKTGKQFTFDSNFRITTEFTTQDNGRIDLLLCNDYEAIIIENKVFHLLNNNLDDYWNSIKVSKKQGVILSLQAIDCNNIKNNKFENITHIELMNVVMDKIGKYISGVSDKYLIFLKDFYQNIINVTNSMEKELINFYFNHSEKSNQIAEIRESYIKHIICHVEDAPKHINEKFEKPQTLGKRFTYYRNITHTIMFSFNFFYCYMKHFQ</sequence>